<evidence type="ECO:0000256" key="1">
    <source>
        <dbReference type="SAM" id="MobiDB-lite"/>
    </source>
</evidence>
<dbReference type="eggNOG" id="ENOG502SMAY">
    <property type="taxonomic scope" value="Eukaryota"/>
</dbReference>
<organism evidence="2 3">
    <name type="scientific">Phaeodactylum tricornutum (strain CCAP 1055/1)</name>
    <dbReference type="NCBI Taxonomy" id="556484"/>
    <lineage>
        <taxon>Eukaryota</taxon>
        <taxon>Sar</taxon>
        <taxon>Stramenopiles</taxon>
        <taxon>Ochrophyta</taxon>
        <taxon>Bacillariophyta</taxon>
        <taxon>Bacillariophyceae</taxon>
        <taxon>Bacillariophycidae</taxon>
        <taxon>Naviculales</taxon>
        <taxon>Phaeodactylaceae</taxon>
        <taxon>Phaeodactylum</taxon>
    </lineage>
</organism>
<dbReference type="GeneID" id="7196426"/>
<accession>B7FPN6</accession>
<dbReference type="EMBL" id="CM000605">
    <property type="protein sequence ID" value="EEC51705.1"/>
    <property type="molecule type" value="Genomic_DNA"/>
</dbReference>
<evidence type="ECO:0000313" key="2">
    <source>
        <dbReference type="EMBL" id="EEC51705.1"/>
    </source>
</evidence>
<reference evidence="2 3" key="1">
    <citation type="journal article" date="2008" name="Nature">
        <title>The Phaeodactylum genome reveals the evolutionary history of diatom genomes.</title>
        <authorList>
            <person name="Bowler C."/>
            <person name="Allen A.E."/>
            <person name="Badger J.H."/>
            <person name="Grimwood J."/>
            <person name="Jabbari K."/>
            <person name="Kuo A."/>
            <person name="Maheswari U."/>
            <person name="Martens C."/>
            <person name="Maumus F."/>
            <person name="Otillar R.P."/>
            <person name="Rayko E."/>
            <person name="Salamov A."/>
            <person name="Vandepoele K."/>
            <person name="Beszteri B."/>
            <person name="Gruber A."/>
            <person name="Heijde M."/>
            <person name="Katinka M."/>
            <person name="Mock T."/>
            <person name="Valentin K."/>
            <person name="Verret F."/>
            <person name="Berges J.A."/>
            <person name="Brownlee C."/>
            <person name="Cadoret J.P."/>
            <person name="Chiovitti A."/>
            <person name="Choi C.J."/>
            <person name="Coesel S."/>
            <person name="De Martino A."/>
            <person name="Detter J.C."/>
            <person name="Durkin C."/>
            <person name="Falciatore A."/>
            <person name="Fournet J."/>
            <person name="Haruta M."/>
            <person name="Huysman M.J."/>
            <person name="Jenkins B.D."/>
            <person name="Jiroutova K."/>
            <person name="Jorgensen R.E."/>
            <person name="Joubert Y."/>
            <person name="Kaplan A."/>
            <person name="Kroger N."/>
            <person name="Kroth P.G."/>
            <person name="La Roche J."/>
            <person name="Lindquist E."/>
            <person name="Lommer M."/>
            <person name="Martin-Jezequel V."/>
            <person name="Lopez P.J."/>
            <person name="Lucas S."/>
            <person name="Mangogna M."/>
            <person name="McGinnis K."/>
            <person name="Medlin L.K."/>
            <person name="Montsant A."/>
            <person name="Oudot-Le Secq M.P."/>
            <person name="Napoli C."/>
            <person name="Obornik M."/>
            <person name="Parker M.S."/>
            <person name="Petit J.L."/>
            <person name="Porcel B.M."/>
            <person name="Poulsen N."/>
            <person name="Robison M."/>
            <person name="Rychlewski L."/>
            <person name="Rynearson T.A."/>
            <person name="Schmutz J."/>
            <person name="Shapiro H."/>
            <person name="Siaut M."/>
            <person name="Stanley M."/>
            <person name="Sussman M.R."/>
            <person name="Taylor A.R."/>
            <person name="Vardi A."/>
            <person name="von Dassow P."/>
            <person name="Vyverman W."/>
            <person name="Willis A."/>
            <person name="Wyrwicz L.S."/>
            <person name="Rokhsar D.S."/>
            <person name="Weissenbach J."/>
            <person name="Armbrust E.V."/>
            <person name="Green B.R."/>
            <person name="Van de Peer Y."/>
            <person name="Grigoriev I.V."/>
        </authorList>
    </citation>
    <scope>NUCLEOTIDE SEQUENCE [LARGE SCALE GENOMIC DNA]</scope>
    <source>
        <strain evidence="2 3">CCAP 1055/1</strain>
    </source>
</reference>
<proteinExistence type="predicted"/>
<gene>
    <name evidence="2" type="ORF">PHATRDRAFT_42818</name>
</gene>
<dbReference type="PaxDb" id="2850-Phatr42818"/>
<dbReference type="InParanoid" id="B7FPN6"/>
<feature type="region of interest" description="Disordered" evidence="1">
    <location>
        <begin position="220"/>
        <end position="269"/>
    </location>
</feature>
<evidence type="ECO:0000313" key="3">
    <source>
        <dbReference type="Proteomes" id="UP000000759"/>
    </source>
</evidence>
<dbReference type="HOGENOM" id="CLU_335713_0_0_1"/>
<protein>
    <submittedName>
        <fullName evidence="2">Uncharacterized protein</fullName>
    </submittedName>
</protein>
<feature type="compositionally biased region" description="Basic residues" evidence="1">
    <location>
        <begin position="230"/>
        <end position="242"/>
    </location>
</feature>
<feature type="compositionally biased region" description="Basic and acidic residues" evidence="1">
    <location>
        <begin position="243"/>
        <end position="255"/>
    </location>
</feature>
<name>B7FPN6_PHATC</name>
<sequence length="850" mass="95019">MAFTFRVKRRRRGLASDFSPSDSASMYFGLLSAVFCILLHCSKEAIATSSGPEIDSNIHKRNSGGKSENPESKKESWSIASIFRLNDVVKQETSETLEEGGFNRFAQTASPSNGSGRGGASTVVKPSRRFQLFSPLDTSKVAPFASRLLRDEEIVLPTSVDEPSTRNYEANDSKLWWVNAWSGHVPSMDHHSTEKEIQYTHNKDDLESIAIATLNEKSVAEPPANASYLPRKRNEPKRRRRNKDISSNRSAEGEILRASQEIPDPERRAREPVGGLYDIAASTVQFHADTHFVPQVDLEGANAETGEKEDPTPFTSSGHWPLIDNFLTLGLARKHPSLRLSTQLRSFRKVTANATGLHGLISGKREIYPPSNSFDEAYRGLVQRRIAAIDRARARVDLISNVSSVTRRRRGLFGRKEQISKDGEYAFIVKEQRDAAQEMRRRERVTEIDKQILAGQKRIMELSCEKDFIQRRPNPLWNYTGQLDPDPIKTGSKSHKSDEVSREFNFPPKDLVDDYLDMLFSSGRLVRLNHTDLWRNAVNEEDDEDDELRTPIAGDVEIGRRRRNGNTNSGNWLLRNGLGEKIGETAETAAYKAVCTAIMGVLARCLSAIHGVNIMAYSDIRLFMDQTPDLPPLAAGIIPGSGAGGNYAQEALSDAMRRGVRKKKRSKNRSFEGDDFMQRDAVVETLLSHCQLSAPLLQLFPLSWQRALLGNIITLVTAAISDFFEGMEFQILGHRLSFAFTPITEEDMIRHIGTTGGGFSRRRANTHEFESAVQATAERLSDNLKFLDRWHERALGSGMLRSQIANLIARLVLTLVDDVLSGARMDMWAAHVGGPRLVAGLEYRTGPMEP</sequence>
<dbReference type="KEGG" id="pti:PHATRDRAFT_42818"/>
<dbReference type="AlphaFoldDB" id="B7FPN6"/>
<feature type="region of interest" description="Disordered" evidence="1">
    <location>
        <begin position="479"/>
        <end position="501"/>
    </location>
</feature>
<dbReference type="Proteomes" id="UP000000759">
    <property type="component" value="Chromosome 1"/>
</dbReference>
<keyword evidence="3" id="KW-1185">Reference proteome</keyword>
<reference evidence="3" key="2">
    <citation type="submission" date="2008-08" db="EMBL/GenBank/DDBJ databases">
        <authorList>
            <consortium name="Diatom Consortium"/>
            <person name="Grigoriev I."/>
            <person name="Grimwood J."/>
            <person name="Kuo A."/>
            <person name="Otillar R.P."/>
            <person name="Salamov A."/>
            <person name="Detter J.C."/>
            <person name="Lindquist E."/>
            <person name="Shapiro H."/>
            <person name="Lucas S."/>
            <person name="Glavina del Rio T."/>
            <person name="Pitluck S."/>
            <person name="Rokhsar D."/>
            <person name="Bowler C."/>
        </authorList>
    </citation>
    <scope>GENOME REANNOTATION</scope>
    <source>
        <strain evidence="3">CCAP 1055/1</strain>
    </source>
</reference>
<dbReference type="OrthoDB" id="194000at2759"/>
<feature type="region of interest" description="Disordered" evidence="1">
    <location>
        <begin position="50"/>
        <end position="73"/>
    </location>
</feature>
<dbReference type="RefSeq" id="XP_002177242.1">
    <property type="nucleotide sequence ID" value="XM_002177206.1"/>
</dbReference>